<dbReference type="EMBL" id="CAKMNS010000262">
    <property type="protein sequence ID" value="CAH1277310.1"/>
    <property type="molecule type" value="Genomic_DNA"/>
</dbReference>
<dbReference type="Pfam" id="PF10613">
    <property type="entry name" value="Lig_chan-Glu_bd"/>
    <property type="match status" value="1"/>
</dbReference>
<keyword evidence="8" id="KW-0325">Glycoprotein</keyword>
<comment type="subcellular location">
    <subcellularLocation>
        <location evidence="1">Membrane</location>
        <topology evidence="1">Multi-pass membrane protein</topology>
    </subcellularLocation>
</comment>
<dbReference type="InterPro" id="IPR019594">
    <property type="entry name" value="Glu/Gly-bd"/>
</dbReference>
<keyword evidence="3" id="KW-0812">Transmembrane</keyword>
<evidence type="ECO:0000259" key="11">
    <source>
        <dbReference type="SMART" id="SM00918"/>
    </source>
</evidence>
<keyword evidence="7" id="KW-0675">Receptor</keyword>
<dbReference type="Gene3D" id="3.40.190.10">
    <property type="entry name" value="Periplasmic binding protein-like II"/>
    <property type="match status" value="1"/>
</dbReference>
<comment type="caution">
    <text evidence="12">The sequence shown here is derived from an EMBL/GenBank/DDBJ whole genome shotgun (WGS) entry which is preliminary data.</text>
</comment>
<keyword evidence="13" id="KW-1185">Reference proteome</keyword>
<evidence type="ECO:0000256" key="4">
    <source>
        <dbReference type="ARBA" id="ARBA00022989"/>
    </source>
</evidence>
<evidence type="ECO:0000256" key="1">
    <source>
        <dbReference type="ARBA" id="ARBA00004141"/>
    </source>
</evidence>
<dbReference type="GO" id="GO:0015276">
    <property type="term" value="F:ligand-gated monoatomic ion channel activity"/>
    <property type="evidence" value="ECO:0007669"/>
    <property type="project" value="InterPro"/>
</dbReference>
<keyword evidence="10" id="KW-0407">Ion channel</keyword>
<feature type="domain" description="Ionotropic glutamate receptor L-glutamate and glycine-binding" evidence="11">
    <location>
        <begin position="33"/>
        <end position="81"/>
    </location>
</feature>
<accession>A0A8S4MP53</accession>
<name>A0A8S4MP53_BRALA</name>
<proteinExistence type="predicted"/>
<evidence type="ECO:0000256" key="5">
    <source>
        <dbReference type="ARBA" id="ARBA00023065"/>
    </source>
</evidence>
<protein>
    <submittedName>
        <fullName evidence="12">GRIK3 protein</fullName>
    </submittedName>
</protein>
<organism evidence="12 13">
    <name type="scientific">Branchiostoma lanceolatum</name>
    <name type="common">Common lancelet</name>
    <name type="synonym">Amphioxus lanceolatum</name>
    <dbReference type="NCBI Taxonomy" id="7740"/>
    <lineage>
        <taxon>Eukaryota</taxon>
        <taxon>Metazoa</taxon>
        <taxon>Chordata</taxon>
        <taxon>Cephalochordata</taxon>
        <taxon>Leptocardii</taxon>
        <taxon>Amphioxiformes</taxon>
        <taxon>Branchiostomatidae</taxon>
        <taxon>Branchiostoma</taxon>
    </lineage>
</organism>
<evidence type="ECO:0000256" key="7">
    <source>
        <dbReference type="ARBA" id="ARBA00023170"/>
    </source>
</evidence>
<evidence type="ECO:0000256" key="2">
    <source>
        <dbReference type="ARBA" id="ARBA00022448"/>
    </source>
</evidence>
<evidence type="ECO:0000256" key="10">
    <source>
        <dbReference type="ARBA" id="ARBA00023303"/>
    </source>
</evidence>
<evidence type="ECO:0000256" key="3">
    <source>
        <dbReference type="ARBA" id="ARBA00022692"/>
    </source>
</evidence>
<dbReference type="SUPFAM" id="SSF53850">
    <property type="entry name" value="Periplasmic binding protein-like II"/>
    <property type="match status" value="1"/>
</dbReference>
<evidence type="ECO:0000256" key="6">
    <source>
        <dbReference type="ARBA" id="ARBA00023136"/>
    </source>
</evidence>
<evidence type="ECO:0000313" key="12">
    <source>
        <dbReference type="EMBL" id="CAH1277310.1"/>
    </source>
</evidence>
<keyword evidence="2" id="KW-0813">Transport</keyword>
<dbReference type="SMART" id="SM00918">
    <property type="entry name" value="Lig_chan-Glu_bd"/>
    <property type="match status" value="1"/>
</dbReference>
<dbReference type="Proteomes" id="UP000838412">
    <property type="component" value="Unassembled WGS sequence"/>
</dbReference>
<sequence>MRTMSTVFCCHSGLHTPQLQSVFLHFSLLQEAPFTMKEKSESGGYRYVGFCIDLINALAEQLDFTYELYEPEDGQYGAEER</sequence>
<keyword evidence="4" id="KW-1133">Transmembrane helix</keyword>
<gene>
    <name evidence="12" type="primary">GRIK3</name>
    <name evidence="12" type="ORF">BLAG_LOCUS26126</name>
</gene>
<reference evidence="12" key="1">
    <citation type="submission" date="2022-01" db="EMBL/GenBank/DDBJ databases">
        <authorList>
            <person name="Braso-Vives M."/>
        </authorList>
    </citation>
    <scope>NUCLEOTIDE SEQUENCE</scope>
</reference>
<dbReference type="AlphaFoldDB" id="A0A8S4MP53"/>
<dbReference type="OrthoDB" id="5984008at2759"/>
<evidence type="ECO:0000256" key="9">
    <source>
        <dbReference type="ARBA" id="ARBA00023286"/>
    </source>
</evidence>
<evidence type="ECO:0000313" key="13">
    <source>
        <dbReference type="Proteomes" id="UP000838412"/>
    </source>
</evidence>
<dbReference type="GO" id="GO:0016020">
    <property type="term" value="C:membrane"/>
    <property type="evidence" value="ECO:0007669"/>
    <property type="project" value="UniProtKB-SubCell"/>
</dbReference>
<keyword evidence="9" id="KW-1071">Ligand-gated ion channel</keyword>
<evidence type="ECO:0000256" key="8">
    <source>
        <dbReference type="ARBA" id="ARBA00023180"/>
    </source>
</evidence>
<keyword evidence="5" id="KW-0406">Ion transport</keyword>
<keyword evidence="6" id="KW-0472">Membrane</keyword>